<dbReference type="EMBL" id="RJSG01000002">
    <property type="protein sequence ID" value="RNL80477.1"/>
    <property type="molecule type" value="Genomic_DNA"/>
</dbReference>
<keyword evidence="1" id="KW-0472">Membrane</keyword>
<feature type="transmembrane region" description="Helical" evidence="1">
    <location>
        <begin position="47"/>
        <end position="70"/>
    </location>
</feature>
<dbReference type="OrthoDB" id="3822725at2"/>
<feature type="transmembrane region" description="Helical" evidence="1">
    <location>
        <begin position="167"/>
        <end position="187"/>
    </location>
</feature>
<keyword evidence="1" id="KW-1133">Transmembrane helix</keyword>
<evidence type="ECO:0000313" key="3">
    <source>
        <dbReference type="Proteomes" id="UP000277094"/>
    </source>
</evidence>
<evidence type="ECO:0000256" key="1">
    <source>
        <dbReference type="SAM" id="Phobius"/>
    </source>
</evidence>
<organism evidence="2 3">
    <name type="scientific">Nocardioides marmorisolisilvae</name>
    <dbReference type="NCBI Taxonomy" id="1542737"/>
    <lineage>
        <taxon>Bacteria</taxon>
        <taxon>Bacillati</taxon>
        <taxon>Actinomycetota</taxon>
        <taxon>Actinomycetes</taxon>
        <taxon>Propionibacteriales</taxon>
        <taxon>Nocardioidaceae</taxon>
        <taxon>Nocardioides</taxon>
    </lineage>
</organism>
<evidence type="ECO:0000313" key="2">
    <source>
        <dbReference type="EMBL" id="RNL80477.1"/>
    </source>
</evidence>
<dbReference type="Proteomes" id="UP000277094">
    <property type="component" value="Unassembled WGS sequence"/>
</dbReference>
<dbReference type="AlphaFoldDB" id="A0A3N0DY26"/>
<feature type="transmembrane region" description="Helical" evidence="1">
    <location>
        <begin position="97"/>
        <end position="121"/>
    </location>
</feature>
<keyword evidence="1" id="KW-0812">Transmembrane</keyword>
<protein>
    <submittedName>
        <fullName evidence="2">ABC transporter permease</fullName>
    </submittedName>
</protein>
<keyword evidence="3" id="KW-1185">Reference proteome</keyword>
<comment type="caution">
    <text evidence="2">The sequence shown here is derived from an EMBL/GenBank/DDBJ whole genome shotgun (WGS) entry which is preliminary data.</text>
</comment>
<gene>
    <name evidence="2" type="ORF">EFL95_13325</name>
</gene>
<feature type="transmembrane region" description="Helical" evidence="1">
    <location>
        <begin position="217"/>
        <end position="240"/>
    </location>
</feature>
<name>A0A3N0DY26_9ACTN</name>
<sequence length="245" mass="25926">MTRLIGVEISKMFDTRSGFWLMTSVGITATIATIATILFAPDDSLNYGNFAAAVGFPMSVILPMIAILSITSEWSQRSGLTTFTLVPHRGRVISAKLAATLIAGAASIALAFAVGAVGNVVGSAIAGVDTSWNIPLGDAGLIFLADALGMLMGFTIGVLVRSSAGAIVGYFVYALVLPAAFGTLASFKDWFADRQGWFDFQFSSTRLYDGDLAKSDWAHLAVSGSYWLVIPLVVGLWLALRSEVK</sequence>
<proteinExistence type="predicted"/>
<feature type="transmembrane region" description="Helical" evidence="1">
    <location>
        <begin position="141"/>
        <end position="160"/>
    </location>
</feature>
<feature type="transmembrane region" description="Helical" evidence="1">
    <location>
        <begin position="20"/>
        <end position="41"/>
    </location>
</feature>
<reference evidence="2 3" key="1">
    <citation type="submission" date="2018-11" db="EMBL/GenBank/DDBJ databases">
        <authorList>
            <person name="Li F."/>
        </authorList>
    </citation>
    <scope>NUCLEOTIDE SEQUENCE [LARGE SCALE GENOMIC DNA]</scope>
    <source>
        <strain evidence="2 3">KIS18-7</strain>
    </source>
</reference>
<accession>A0A3N0DY26</accession>